<dbReference type="InterPro" id="IPR029033">
    <property type="entry name" value="His_PPase_superfam"/>
</dbReference>
<dbReference type="EMBL" id="RCWJ01000001">
    <property type="protein sequence ID" value="RLQ85844.1"/>
    <property type="molecule type" value="Genomic_DNA"/>
</dbReference>
<sequence>MTLAFIRHGQTDWNFENRLQGSTDIPLNDTGRQQARDAVATLAGVDWEVIVSSPLSRARETASIIADGLGIELGPAFDELVERHYGDAEGATAEVIAEHWPDGNYPGLESIDAVVARATTALERVSAQYGDRNTLIVCHGTLIRYTLSSLAGREFDLIRNGSVATFERLGEEWRVLSVNDEPIIEVPVA</sequence>
<organism evidence="3 4">
    <name type="scientific">Mycetocola zhadangensis</name>
    <dbReference type="NCBI Taxonomy" id="1164595"/>
    <lineage>
        <taxon>Bacteria</taxon>
        <taxon>Bacillati</taxon>
        <taxon>Actinomycetota</taxon>
        <taxon>Actinomycetes</taxon>
        <taxon>Micrococcales</taxon>
        <taxon>Microbacteriaceae</taxon>
        <taxon>Mycetocola</taxon>
    </lineage>
</organism>
<gene>
    <name evidence="3" type="ORF">D9V28_03030</name>
</gene>
<evidence type="ECO:0000313" key="3">
    <source>
        <dbReference type="EMBL" id="RLQ85844.1"/>
    </source>
</evidence>
<feature type="active site" description="Tele-phosphohistidine intermediate" evidence="1">
    <location>
        <position position="8"/>
    </location>
</feature>
<dbReference type="SUPFAM" id="SSF53254">
    <property type="entry name" value="Phosphoglycerate mutase-like"/>
    <property type="match status" value="1"/>
</dbReference>
<dbReference type="AlphaFoldDB" id="A0A3L7J5M8"/>
<dbReference type="InterPro" id="IPR013078">
    <property type="entry name" value="His_Pase_superF_clade-1"/>
</dbReference>
<dbReference type="RefSeq" id="WP_121658208.1">
    <property type="nucleotide sequence ID" value="NZ_BMEK01000001.1"/>
</dbReference>
<feature type="active site" description="Proton donor/acceptor" evidence="1">
    <location>
        <position position="82"/>
    </location>
</feature>
<evidence type="ECO:0000313" key="4">
    <source>
        <dbReference type="Proteomes" id="UP000282460"/>
    </source>
</evidence>
<proteinExistence type="predicted"/>
<evidence type="ECO:0000256" key="1">
    <source>
        <dbReference type="PIRSR" id="PIRSR613078-1"/>
    </source>
</evidence>
<feature type="binding site" evidence="2">
    <location>
        <begin position="7"/>
        <end position="14"/>
    </location>
    <ligand>
        <name>substrate</name>
    </ligand>
</feature>
<comment type="caution">
    <text evidence="3">The sequence shown here is derived from an EMBL/GenBank/DDBJ whole genome shotgun (WGS) entry which is preliminary data.</text>
</comment>
<evidence type="ECO:0000256" key="2">
    <source>
        <dbReference type="PIRSR" id="PIRSR613078-2"/>
    </source>
</evidence>
<dbReference type="Pfam" id="PF00300">
    <property type="entry name" value="His_Phos_1"/>
    <property type="match status" value="1"/>
</dbReference>
<keyword evidence="4" id="KW-1185">Reference proteome</keyword>
<accession>A0A3L7J5M8</accession>
<dbReference type="CDD" id="cd07067">
    <property type="entry name" value="HP_PGM_like"/>
    <property type="match status" value="1"/>
</dbReference>
<dbReference type="Proteomes" id="UP000282460">
    <property type="component" value="Unassembled WGS sequence"/>
</dbReference>
<dbReference type="GO" id="GO:0005737">
    <property type="term" value="C:cytoplasm"/>
    <property type="evidence" value="ECO:0007669"/>
    <property type="project" value="TreeGrafter"/>
</dbReference>
<protein>
    <submittedName>
        <fullName evidence="3">Histidine phosphatase family protein</fullName>
    </submittedName>
</protein>
<feature type="binding site" evidence="2">
    <location>
        <position position="57"/>
    </location>
    <ligand>
        <name>substrate</name>
    </ligand>
</feature>
<dbReference type="Gene3D" id="3.40.50.1240">
    <property type="entry name" value="Phosphoglycerate mutase-like"/>
    <property type="match status" value="1"/>
</dbReference>
<dbReference type="PANTHER" id="PTHR48100">
    <property type="entry name" value="BROAD-SPECIFICITY PHOSPHATASE YOR283W-RELATED"/>
    <property type="match status" value="1"/>
</dbReference>
<name>A0A3L7J5M8_9MICO</name>
<dbReference type="PANTHER" id="PTHR48100:SF59">
    <property type="entry name" value="ADENOSYLCOBALAMIN_ALPHA-RIBAZOLE PHOSPHATASE"/>
    <property type="match status" value="1"/>
</dbReference>
<reference evidence="3 4" key="1">
    <citation type="submission" date="2018-10" db="EMBL/GenBank/DDBJ databases">
        <authorList>
            <person name="Li J."/>
        </authorList>
    </citation>
    <scope>NUCLEOTIDE SEQUENCE [LARGE SCALE GENOMIC DNA]</scope>
    <source>
        <strain evidence="3 4">ZD1-4</strain>
    </source>
</reference>
<dbReference type="InterPro" id="IPR050275">
    <property type="entry name" value="PGM_Phosphatase"/>
</dbReference>
<dbReference type="GO" id="GO:0016791">
    <property type="term" value="F:phosphatase activity"/>
    <property type="evidence" value="ECO:0007669"/>
    <property type="project" value="TreeGrafter"/>
</dbReference>
<feature type="binding site" evidence="2">
    <location>
        <begin position="82"/>
        <end position="85"/>
    </location>
    <ligand>
        <name>substrate</name>
    </ligand>
</feature>
<dbReference type="SMART" id="SM00855">
    <property type="entry name" value="PGAM"/>
    <property type="match status" value="1"/>
</dbReference>
<dbReference type="OrthoDB" id="4697614at2"/>